<dbReference type="EMBL" id="APPC01000001">
    <property type="protein sequence ID" value="ENU94285.1"/>
    <property type="molecule type" value="Genomic_DNA"/>
</dbReference>
<evidence type="ECO:0000313" key="2">
    <source>
        <dbReference type="EMBL" id="ENU94285.1"/>
    </source>
</evidence>
<dbReference type="GO" id="GO:0032196">
    <property type="term" value="P:transposition"/>
    <property type="evidence" value="ECO:0007669"/>
    <property type="project" value="TreeGrafter"/>
</dbReference>
<reference evidence="2 3" key="1">
    <citation type="submission" date="2013-02" db="EMBL/GenBank/DDBJ databases">
        <title>The Genome Sequence of Acinetobacter sp. NIPH 758.</title>
        <authorList>
            <consortium name="The Broad Institute Genome Sequencing Platform"/>
            <consortium name="The Broad Institute Genome Sequencing Center for Infectious Disease"/>
            <person name="Cerqueira G."/>
            <person name="Feldgarden M."/>
            <person name="Courvalin P."/>
            <person name="Perichon B."/>
            <person name="Grillot-Courvalin C."/>
            <person name="Clermont D."/>
            <person name="Rocha E."/>
            <person name="Yoon E.-J."/>
            <person name="Nemec A."/>
            <person name="Walker B."/>
            <person name="Young S.K."/>
            <person name="Zeng Q."/>
            <person name="Gargeya S."/>
            <person name="Fitzgerald M."/>
            <person name="Haas B."/>
            <person name="Abouelleil A."/>
            <person name="Alvarado L."/>
            <person name="Arachchi H.M."/>
            <person name="Berlin A.M."/>
            <person name="Chapman S.B."/>
            <person name="Dewar J."/>
            <person name="Goldberg J."/>
            <person name="Griggs A."/>
            <person name="Gujja S."/>
            <person name="Hansen M."/>
            <person name="Howarth C."/>
            <person name="Imamovic A."/>
            <person name="Larimer J."/>
            <person name="McCowan C."/>
            <person name="Murphy C."/>
            <person name="Neiman D."/>
            <person name="Pearson M."/>
            <person name="Priest M."/>
            <person name="Roberts A."/>
            <person name="Saif S."/>
            <person name="Shea T."/>
            <person name="Sisk P."/>
            <person name="Sykes S."/>
            <person name="Wortman J."/>
            <person name="Nusbaum C."/>
            <person name="Birren B."/>
        </authorList>
    </citation>
    <scope>NUCLEOTIDE SEQUENCE [LARGE SCALE GENOMIC DNA]</scope>
    <source>
        <strain evidence="2 3">NIPH 758</strain>
    </source>
</reference>
<dbReference type="InterPro" id="IPR009057">
    <property type="entry name" value="Homeodomain-like_sf"/>
</dbReference>
<dbReference type="Proteomes" id="UP000013049">
    <property type="component" value="Unassembled WGS sequence"/>
</dbReference>
<proteinExistence type="predicted"/>
<dbReference type="InterPro" id="IPR025246">
    <property type="entry name" value="IS30-like_HTH"/>
</dbReference>
<dbReference type="SUPFAM" id="SSF46689">
    <property type="entry name" value="Homeodomain-like"/>
    <property type="match status" value="1"/>
</dbReference>
<protein>
    <recommendedName>
        <fullName evidence="1">Transposase IS30-like HTH domain-containing protein</fullName>
    </recommendedName>
</protein>
<organism evidence="2 3">
    <name type="scientific">Acinetobacter vivianii</name>
    <dbReference type="NCBI Taxonomy" id="1776742"/>
    <lineage>
        <taxon>Bacteria</taxon>
        <taxon>Pseudomonadati</taxon>
        <taxon>Pseudomonadota</taxon>
        <taxon>Gammaproteobacteria</taxon>
        <taxon>Moraxellales</taxon>
        <taxon>Moraxellaceae</taxon>
        <taxon>Acinetobacter</taxon>
    </lineage>
</organism>
<dbReference type="PANTHER" id="PTHR10948">
    <property type="entry name" value="TRANSPOSASE"/>
    <property type="match status" value="1"/>
</dbReference>
<name>N8V3V2_9GAMM</name>
<evidence type="ECO:0000259" key="1">
    <source>
        <dbReference type="Pfam" id="PF13936"/>
    </source>
</evidence>
<dbReference type="eggNOG" id="COG2826">
    <property type="taxonomic scope" value="Bacteria"/>
</dbReference>
<feature type="domain" description="Transposase IS30-like HTH" evidence="1">
    <location>
        <begin position="14"/>
        <end position="56"/>
    </location>
</feature>
<dbReference type="AlphaFoldDB" id="N8V3V2"/>
<gene>
    <name evidence="2" type="ORF">F971_00183</name>
</gene>
<evidence type="ECO:0000313" key="3">
    <source>
        <dbReference type="Proteomes" id="UP000013049"/>
    </source>
</evidence>
<dbReference type="PANTHER" id="PTHR10948:SF23">
    <property type="entry name" value="TRANSPOSASE INSI FOR INSERTION SEQUENCE ELEMENT IS30A-RELATED"/>
    <property type="match status" value="1"/>
</dbReference>
<dbReference type="InterPro" id="IPR051917">
    <property type="entry name" value="Transposase-Integrase"/>
</dbReference>
<accession>N8V3V2</accession>
<comment type="caution">
    <text evidence="2">The sequence shown here is derived from an EMBL/GenBank/DDBJ whole genome shotgun (WGS) entry which is preliminary data.</text>
</comment>
<sequence>MLPTDQSQSCTMNYTHLTQKERYQIYALLREGFSKRHIAFRLCRAPSTITREIKRNRNRNGYFAKHAHKLACERIKSNPTLITPNLWYDVEKYLNIQWSPKQISSQIGVSFTSIYRCIQKDKIAGGFFYTHLHFLNQRKRKYGYPETQGQISNRKNIRKRSDLNHYTNEYIAEITYR</sequence>
<dbReference type="GO" id="GO:0004803">
    <property type="term" value="F:transposase activity"/>
    <property type="evidence" value="ECO:0007669"/>
    <property type="project" value="TreeGrafter"/>
</dbReference>
<dbReference type="Pfam" id="PF13936">
    <property type="entry name" value="HTH_38"/>
    <property type="match status" value="1"/>
</dbReference>
<dbReference type="GO" id="GO:0005829">
    <property type="term" value="C:cytosol"/>
    <property type="evidence" value="ECO:0007669"/>
    <property type="project" value="TreeGrafter"/>
</dbReference>
<dbReference type="HOGENOM" id="CLU_035706_9_1_6"/>